<dbReference type="HOGENOM" id="CLU_071398_0_0_1"/>
<dbReference type="RefSeq" id="XP_016760868.1">
    <property type="nucleotide sequence ID" value="XM_016902973.1"/>
</dbReference>
<dbReference type="OrthoDB" id="10006218at2759"/>
<protein>
    <recommendedName>
        <fullName evidence="1">Methyltransferase domain-containing protein</fullName>
    </recommendedName>
</protein>
<evidence type="ECO:0000313" key="3">
    <source>
        <dbReference type="Proteomes" id="UP000016931"/>
    </source>
</evidence>
<dbReference type="Pfam" id="PF13383">
    <property type="entry name" value="Methyltransf_22"/>
    <property type="match status" value="1"/>
</dbReference>
<dbReference type="AlphaFoldDB" id="M3AYX4"/>
<dbReference type="OMA" id="NCEIWGY"/>
<dbReference type="InterPro" id="IPR029063">
    <property type="entry name" value="SAM-dependent_MTases_sf"/>
</dbReference>
<gene>
    <name evidence="2" type="ORF">SEPMUDRAFT_141638</name>
</gene>
<sequence length="198" mass="22784">MSRYETSSKKTPCVVYSFGVQNESSFEEEVLKRTSCDVFGLDFSVDEFSPQVQQLPRDMRERAHFLRAGISGVSDLSANPPFYNIHDLMEMNGHDYVDILKMDIEGFEFDALQSLVREYAGQALPIGQLQVEIHLNEHIDGLPSFLKWWESLEKGGLRPVWTEPNLLQITMKLADAMPRYAEYTFINAKNRRNILLTD</sequence>
<proteinExistence type="predicted"/>
<evidence type="ECO:0000313" key="2">
    <source>
        <dbReference type="EMBL" id="EMF12747.1"/>
    </source>
</evidence>
<dbReference type="eggNOG" id="ENOG502S02V">
    <property type="taxonomic scope" value="Eukaryota"/>
</dbReference>
<name>M3AYX4_SPHMS</name>
<dbReference type="InterPro" id="IPR026913">
    <property type="entry name" value="METTL24"/>
</dbReference>
<dbReference type="GeneID" id="27900110"/>
<organism evidence="2 3">
    <name type="scientific">Sphaerulina musiva (strain SO2202)</name>
    <name type="common">Poplar stem canker fungus</name>
    <name type="synonym">Septoria musiva</name>
    <dbReference type="NCBI Taxonomy" id="692275"/>
    <lineage>
        <taxon>Eukaryota</taxon>
        <taxon>Fungi</taxon>
        <taxon>Dikarya</taxon>
        <taxon>Ascomycota</taxon>
        <taxon>Pezizomycotina</taxon>
        <taxon>Dothideomycetes</taxon>
        <taxon>Dothideomycetidae</taxon>
        <taxon>Mycosphaerellales</taxon>
        <taxon>Mycosphaerellaceae</taxon>
        <taxon>Sphaerulina</taxon>
    </lineage>
</organism>
<dbReference type="InterPro" id="IPR025714">
    <property type="entry name" value="Methyltranfer_dom"/>
</dbReference>
<dbReference type="PANTHER" id="PTHR32026">
    <property type="entry name" value="METHYLTRANSFERASE-LIKE PROTEIN 24"/>
    <property type="match status" value="1"/>
</dbReference>
<dbReference type="SUPFAM" id="SSF53335">
    <property type="entry name" value="S-adenosyl-L-methionine-dependent methyltransferases"/>
    <property type="match status" value="1"/>
</dbReference>
<dbReference type="EMBL" id="KB456264">
    <property type="protein sequence ID" value="EMF12747.1"/>
    <property type="molecule type" value="Genomic_DNA"/>
</dbReference>
<reference evidence="2 3" key="1">
    <citation type="journal article" date="2012" name="PLoS Pathog.">
        <title>Diverse lifestyles and strategies of plant pathogenesis encoded in the genomes of eighteen Dothideomycetes fungi.</title>
        <authorList>
            <person name="Ohm R.A."/>
            <person name="Feau N."/>
            <person name="Henrissat B."/>
            <person name="Schoch C.L."/>
            <person name="Horwitz B.A."/>
            <person name="Barry K.W."/>
            <person name="Condon B.J."/>
            <person name="Copeland A.C."/>
            <person name="Dhillon B."/>
            <person name="Glaser F."/>
            <person name="Hesse C.N."/>
            <person name="Kosti I."/>
            <person name="LaButti K."/>
            <person name="Lindquist E.A."/>
            <person name="Lucas S."/>
            <person name="Salamov A.A."/>
            <person name="Bradshaw R.E."/>
            <person name="Ciuffetti L."/>
            <person name="Hamelin R.C."/>
            <person name="Kema G.H.J."/>
            <person name="Lawrence C."/>
            <person name="Scott J.A."/>
            <person name="Spatafora J.W."/>
            <person name="Turgeon B.G."/>
            <person name="de Wit P.J.G.M."/>
            <person name="Zhong S."/>
            <person name="Goodwin S.B."/>
            <person name="Grigoriev I.V."/>
        </authorList>
    </citation>
    <scope>NUCLEOTIDE SEQUENCE [LARGE SCALE GENOMIC DNA]</scope>
    <source>
        <strain evidence="2 3">SO2202</strain>
    </source>
</reference>
<accession>M3AYX4</accession>
<dbReference type="STRING" id="692275.M3AYX4"/>
<evidence type="ECO:0000259" key="1">
    <source>
        <dbReference type="Pfam" id="PF13383"/>
    </source>
</evidence>
<keyword evidence="3" id="KW-1185">Reference proteome</keyword>
<feature type="domain" description="Methyltransferase" evidence="1">
    <location>
        <begin position="9"/>
        <end position="137"/>
    </location>
</feature>
<dbReference type="Proteomes" id="UP000016931">
    <property type="component" value="Unassembled WGS sequence"/>
</dbReference>
<dbReference type="PANTHER" id="PTHR32026:SF10">
    <property type="entry name" value="METHYLTRANSFERASE-LIKE PROTEIN 24-RELATED"/>
    <property type="match status" value="1"/>
</dbReference>